<name>A0A0G1CJQ3_9BACT</name>
<accession>A0A0G1CJQ3</accession>
<gene>
    <name evidence="1" type="ORF">UV59_C0003G0045</name>
</gene>
<evidence type="ECO:0000313" key="2">
    <source>
        <dbReference type="Proteomes" id="UP000034543"/>
    </source>
</evidence>
<reference evidence="1 2" key="1">
    <citation type="journal article" date="2015" name="Nature">
        <title>rRNA introns, odd ribosomes, and small enigmatic genomes across a large radiation of phyla.</title>
        <authorList>
            <person name="Brown C.T."/>
            <person name="Hug L.A."/>
            <person name="Thomas B.C."/>
            <person name="Sharon I."/>
            <person name="Castelle C.J."/>
            <person name="Singh A."/>
            <person name="Wilkins M.J."/>
            <person name="Williams K.H."/>
            <person name="Banfield J.F."/>
        </authorList>
    </citation>
    <scope>NUCLEOTIDE SEQUENCE [LARGE SCALE GENOMIC DNA]</scope>
</reference>
<comment type="caution">
    <text evidence="1">The sequence shown here is derived from an EMBL/GenBank/DDBJ whole genome shotgun (WGS) entry which is preliminary data.</text>
</comment>
<dbReference type="EMBL" id="LCFB01000003">
    <property type="protein sequence ID" value="KKS86050.1"/>
    <property type="molecule type" value="Genomic_DNA"/>
</dbReference>
<dbReference type="Proteomes" id="UP000034543">
    <property type="component" value="Unassembled WGS sequence"/>
</dbReference>
<dbReference type="STRING" id="1618436.UV59_C0003G0045"/>
<organism evidence="1 2">
    <name type="scientific">Candidatus Gottesmanbacteria bacterium GW2011_GWA1_43_11</name>
    <dbReference type="NCBI Taxonomy" id="1618436"/>
    <lineage>
        <taxon>Bacteria</taxon>
        <taxon>Candidatus Gottesmaniibacteriota</taxon>
    </lineage>
</organism>
<sequence length="117" mass="13866">MVFDVKDYKGIRVVLTELTWKQKILDPIFGHPEVKPFCYQLGNIVKVPDFVYQSVRDMRSKLFFKKVIQGEFKNYYLCSVVKYVVEKNKPIGYILTVMINRELSKKGKLLWENRPSI</sequence>
<proteinExistence type="predicted"/>
<protein>
    <submittedName>
        <fullName evidence="1">Uncharacterized protein</fullName>
    </submittedName>
</protein>
<evidence type="ECO:0000313" key="1">
    <source>
        <dbReference type="EMBL" id="KKS86050.1"/>
    </source>
</evidence>
<dbReference type="AlphaFoldDB" id="A0A0G1CJQ3"/>